<proteinExistence type="predicted"/>
<dbReference type="FunCoup" id="I2H205">
    <property type="interactions" value="133"/>
</dbReference>
<dbReference type="Proteomes" id="UP000002866">
    <property type="component" value="Chromosome 3"/>
</dbReference>
<dbReference type="GeneID" id="14495387"/>
<dbReference type="OrthoDB" id="4035020at2759"/>
<dbReference type="InterPro" id="IPR012578">
    <property type="entry name" value="Nucl_pore_cmplx"/>
</dbReference>
<gene>
    <name evidence="3" type="primary">TBLA0C06110</name>
    <name evidence="3" type="ORF">TBLA_0C06110</name>
</gene>
<dbReference type="PANTHER" id="PTHR28003">
    <property type="entry name" value="NUCLEOPORIN POM34"/>
    <property type="match status" value="1"/>
</dbReference>
<keyword evidence="2" id="KW-0812">Transmembrane</keyword>
<evidence type="ECO:0000256" key="2">
    <source>
        <dbReference type="SAM" id="Phobius"/>
    </source>
</evidence>
<evidence type="ECO:0000313" key="4">
    <source>
        <dbReference type="Proteomes" id="UP000002866"/>
    </source>
</evidence>
<keyword evidence="4" id="KW-1185">Reference proteome</keyword>
<dbReference type="AlphaFoldDB" id="I2H205"/>
<evidence type="ECO:0000313" key="3">
    <source>
        <dbReference type="EMBL" id="CCH60407.1"/>
    </source>
</evidence>
<feature type="transmembrane region" description="Helical" evidence="2">
    <location>
        <begin position="196"/>
        <end position="217"/>
    </location>
</feature>
<dbReference type="PANTHER" id="PTHR28003:SF1">
    <property type="entry name" value="NUCLEOPORIN POM34"/>
    <property type="match status" value="1"/>
</dbReference>
<feature type="compositionally biased region" description="Polar residues" evidence="1">
    <location>
        <begin position="16"/>
        <end position="39"/>
    </location>
</feature>
<evidence type="ECO:0000256" key="1">
    <source>
        <dbReference type="SAM" id="MobiDB-lite"/>
    </source>
</evidence>
<feature type="transmembrane region" description="Helical" evidence="2">
    <location>
        <begin position="262"/>
        <end position="281"/>
    </location>
</feature>
<dbReference type="InParanoid" id="I2H205"/>
<dbReference type="KEGG" id="tbl:TBLA_0C06110"/>
<organism evidence="3 4">
    <name type="scientific">Henningerozyma blattae (strain ATCC 34711 / CBS 6284 / DSM 70876 / NBRC 10599 / NRRL Y-10934 / UCD 77-7)</name>
    <name type="common">Yeast</name>
    <name type="synonym">Tetrapisispora blattae</name>
    <dbReference type="NCBI Taxonomy" id="1071380"/>
    <lineage>
        <taxon>Eukaryota</taxon>
        <taxon>Fungi</taxon>
        <taxon>Dikarya</taxon>
        <taxon>Ascomycota</taxon>
        <taxon>Saccharomycotina</taxon>
        <taxon>Saccharomycetes</taxon>
        <taxon>Saccharomycetales</taxon>
        <taxon>Saccharomycetaceae</taxon>
        <taxon>Henningerozyma</taxon>
    </lineage>
</organism>
<name>I2H205_HENB6</name>
<dbReference type="eggNOG" id="ENOG502S0GN">
    <property type="taxonomic scope" value="Eukaryota"/>
</dbReference>
<dbReference type="HOGENOM" id="CLU_043443_0_0_1"/>
<feature type="region of interest" description="Disordered" evidence="1">
    <location>
        <begin position="16"/>
        <end position="42"/>
    </location>
</feature>
<reference evidence="3 4" key="1">
    <citation type="journal article" date="2011" name="Proc. Natl. Acad. Sci. U.S.A.">
        <title>Evolutionary erosion of yeast sex chromosomes by mating-type switching accidents.</title>
        <authorList>
            <person name="Gordon J.L."/>
            <person name="Armisen D."/>
            <person name="Proux-Wera E."/>
            <person name="Oheigeartaigh S.S."/>
            <person name="Byrne K.P."/>
            <person name="Wolfe K.H."/>
        </authorList>
    </citation>
    <scope>NUCLEOTIDE SEQUENCE [LARGE SCALE GENOMIC DNA]</scope>
    <source>
        <strain evidence="4">ATCC 34711 / CBS 6284 / DSM 70876 / NBRC 10599 / NRRL Y-10934 / UCD 77-7</strain>
    </source>
</reference>
<dbReference type="Pfam" id="PF08058">
    <property type="entry name" value="NPCC"/>
    <property type="match status" value="1"/>
</dbReference>
<dbReference type="EMBL" id="HE806318">
    <property type="protein sequence ID" value="CCH60407.1"/>
    <property type="molecule type" value="Genomic_DNA"/>
</dbReference>
<dbReference type="OMA" id="SSKYTYM"/>
<dbReference type="GO" id="GO:0070762">
    <property type="term" value="C:nuclear pore transmembrane ring"/>
    <property type="evidence" value="ECO:0007669"/>
    <property type="project" value="TreeGrafter"/>
</dbReference>
<accession>I2H205</accession>
<dbReference type="STRING" id="1071380.I2H205"/>
<keyword evidence="2" id="KW-1133">Transmembrane helix</keyword>
<keyword evidence="2" id="KW-0472">Membrane</keyword>
<sequence>MAVNDFHNASVFSSNRLNSLRNDPSNMSSMNKPFNTPSKPISKDKFTSIKDTLIKESPRYLKSISTDPIFQNDTSNLTGNENPFNSNNQDNLGTFNNIKLLDDNSNNNNTISNNMNIASPIDSLNFYNLSHMSNNTSSNYEVLPERNITSDSQSQDNNINVVNNIQNELTLGSYENPILKKLSHRTINKEFELQKIIASTLILAMLSIIIKFIKLFIHHSKYGIKLYLLPSDATSINLQFNAFNTDINIHFNFRYDINYDKIYFLIQCILVLNILISLWKLSKNVKYDDLKLSKHQMELLGLNDRNSKNYKRSQLSKYNDRRKSQTKPHMIQLNRNIHYSNSNQRQQHELTSVTTKSGNLNETPYLFKSLMTPSKLKEFQSNKQTTSSSAFQRQPYSHINNNSNFQRTMFNNLAYNNGTNNNNATIINNNSSNNPMITGSNLFGNSNNNNTNFNIHNSISTPNTNSNGTSIAYIPSSKYTYMMNTPTPKKI</sequence>
<protein>
    <submittedName>
        <fullName evidence="3">Uncharacterized protein</fullName>
    </submittedName>
</protein>
<dbReference type="GO" id="GO:0005640">
    <property type="term" value="C:nuclear outer membrane"/>
    <property type="evidence" value="ECO:0007669"/>
    <property type="project" value="TreeGrafter"/>
</dbReference>
<dbReference type="GO" id="GO:0006606">
    <property type="term" value="P:protein import into nucleus"/>
    <property type="evidence" value="ECO:0007669"/>
    <property type="project" value="TreeGrafter"/>
</dbReference>
<dbReference type="RefSeq" id="XP_004179926.1">
    <property type="nucleotide sequence ID" value="XM_004179878.1"/>
</dbReference>
<dbReference type="GO" id="GO:0030474">
    <property type="term" value="P:spindle pole body duplication"/>
    <property type="evidence" value="ECO:0007669"/>
    <property type="project" value="TreeGrafter"/>
</dbReference>